<dbReference type="AlphaFoldDB" id="A0A5B8U1I3"/>
<dbReference type="GO" id="GO:0009425">
    <property type="term" value="C:bacterial-type flagellum basal body"/>
    <property type="evidence" value="ECO:0007669"/>
    <property type="project" value="UniProtKB-SubCell"/>
</dbReference>
<dbReference type="GO" id="GO:0005886">
    <property type="term" value="C:plasma membrane"/>
    <property type="evidence" value="ECO:0007669"/>
    <property type="project" value="UniProtKB-SubCell"/>
</dbReference>
<comment type="similarity">
    <text evidence="2 9">Belongs to the FliQ/MopD/SpaQ family.</text>
</comment>
<dbReference type="NCBIfam" id="TIGR01402">
    <property type="entry name" value="fliQ"/>
    <property type="match status" value="1"/>
</dbReference>
<evidence type="ECO:0000313" key="11">
    <source>
        <dbReference type="Proteomes" id="UP000321805"/>
    </source>
</evidence>
<dbReference type="EMBL" id="CP042430">
    <property type="protein sequence ID" value="QEC46861.1"/>
    <property type="molecule type" value="Genomic_DNA"/>
</dbReference>
<evidence type="ECO:0000256" key="4">
    <source>
        <dbReference type="ARBA" id="ARBA00022475"/>
    </source>
</evidence>
<evidence type="ECO:0000256" key="2">
    <source>
        <dbReference type="ARBA" id="ARBA00006156"/>
    </source>
</evidence>
<keyword evidence="10" id="KW-0966">Cell projection</keyword>
<evidence type="ECO:0000256" key="8">
    <source>
        <dbReference type="ARBA" id="ARBA00023143"/>
    </source>
</evidence>
<feature type="transmembrane region" description="Helical" evidence="9">
    <location>
        <begin position="51"/>
        <end position="70"/>
    </location>
</feature>
<evidence type="ECO:0000256" key="6">
    <source>
        <dbReference type="ARBA" id="ARBA00022989"/>
    </source>
</evidence>
<evidence type="ECO:0000313" key="10">
    <source>
        <dbReference type="EMBL" id="QEC46861.1"/>
    </source>
</evidence>
<keyword evidence="10" id="KW-0282">Flagellum</keyword>
<keyword evidence="6 9" id="KW-1133">Transmembrane helix</keyword>
<dbReference type="InterPro" id="IPR002191">
    <property type="entry name" value="Bac_export_3"/>
</dbReference>
<reference evidence="10 11" key="1">
    <citation type="journal article" date="2018" name="J. Microbiol.">
        <title>Baekduia soli gen. nov., sp. nov., a novel bacterium isolated from the soil of Baekdu Mountain and proposal of a novel family name, Baekduiaceae fam. nov.</title>
        <authorList>
            <person name="An D.S."/>
            <person name="Siddiqi M.Z."/>
            <person name="Kim K.H."/>
            <person name="Yu H.S."/>
            <person name="Im W.T."/>
        </authorList>
    </citation>
    <scope>NUCLEOTIDE SEQUENCE [LARGE SCALE GENOMIC DNA]</scope>
    <source>
        <strain evidence="10 11">BR7-21</strain>
    </source>
</reference>
<dbReference type="PANTHER" id="PTHR34040:SF2">
    <property type="entry name" value="FLAGELLAR BIOSYNTHETIC PROTEIN FLIQ"/>
    <property type="match status" value="1"/>
</dbReference>
<keyword evidence="4 9" id="KW-1003">Cell membrane</keyword>
<accession>A0A5B8U1I3</accession>
<keyword evidence="7 9" id="KW-0472">Membrane</keyword>
<keyword evidence="5 9" id="KW-0812">Transmembrane</keyword>
<evidence type="ECO:0000256" key="3">
    <source>
        <dbReference type="ARBA" id="ARBA00021718"/>
    </source>
</evidence>
<proteinExistence type="inferred from homology"/>
<keyword evidence="11" id="KW-1185">Reference proteome</keyword>
<dbReference type="GO" id="GO:0009306">
    <property type="term" value="P:protein secretion"/>
    <property type="evidence" value="ECO:0007669"/>
    <property type="project" value="InterPro"/>
</dbReference>
<comment type="function">
    <text evidence="9">Role in flagellar biosynthesis.</text>
</comment>
<evidence type="ECO:0000256" key="5">
    <source>
        <dbReference type="ARBA" id="ARBA00022692"/>
    </source>
</evidence>
<keyword evidence="8 9" id="KW-0975">Bacterial flagellum</keyword>
<dbReference type="KEGG" id="bsol:FSW04_04160"/>
<name>A0A5B8U1I3_9ACTN</name>
<dbReference type="RefSeq" id="WP_146916568.1">
    <property type="nucleotide sequence ID" value="NZ_CP042430.1"/>
</dbReference>
<evidence type="ECO:0000256" key="7">
    <source>
        <dbReference type="ARBA" id="ARBA00023136"/>
    </source>
</evidence>
<dbReference type="InterPro" id="IPR006305">
    <property type="entry name" value="FliQ"/>
</dbReference>
<dbReference type="PRINTS" id="PR00952">
    <property type="entry name" value="TYPE3IMQPROT"/>
</dbReference>
<dbReference type="Pfam" id="PF01313">
    <property type="entry name" value="Bac_export_3"/>
    <property type="match status" value="1"/>
</dbReference>
<gene>
    <name evidence="9 10" type="primary">fliQ</name>
    <name evidence="10" type="ORF">FSW04_04160</name>
</gene>
<organism evidence="10 11">
    <name type="scientific">Baekduia soli</name>
    <dbReference type="NCBI Taxonomy" id="496014"/>
    <lineage>
        <taxon>Bacteria</taxon>
        <taxon>Bacillati</taxon>
        <taxon>Actinomycetota</taxon>
        <taxon>Thermoleophilia</taxon>
        <taxon>Solirubrobacterales</taxon>
        <taxon>Baekduiaceae</taxon>
        <taxon>Baekduia</taxon>
    </lineage>
</organism>
<dbReference type="PIRSF" id="PIRSF004669">
    <property type="entry name" value="FliQ"/>
    <property type="match status" value="1"/>
</dbReference>
<dbReference type="PANTHER" id="PTHR34040">
    <property type="entry name" value="FLAGELLAR BIOSYNTHETIC PROTEIN FLIQ"/>
    <property type="match status" value="1"/>
</dbReference>
<comment type="subcellular location">
    <subcellularLocation>
        <location evidence="1 9">Cell membrane</location>
        <topology evidence="1">Multi-pass membrane protein</topology>
    </subcellularLocation>
    <subcellularLocation>
        <location evidence="9">Bacterial flagellum basal body</location>
    </subcellularLocation>
</comment>
<feature type="transmembrane region" description="Helical" evidence="9">
    <location>
        <begin position="20"/>
        <end position="39"/>
    </location>
</feature>
<protein>
    <recommendedName>
        <fullName evidence="3 9">Flagellar biosynthetic protein FliQ</fullName>
    </recommendedName>
</protein>
<keyword evidence="10" id="KW-0969">Cilium</keyword>
<dbReference type="Proteomes" id="UP000321805">
    <property type="component" value="Chromosome"/>
</dbReference>
<evidence type="ECO:0000256" key="9">
    <source>
        <dbReference type="RuleBase" id="RU364090"/>
    </source>
</evidence>
<dbReference type="GO" id="GO:0044780">
    <property type="term" value="P:bacterial-type flagellum assembly"/>
    <property type="evidence" value="ECO:0007669"/>
    <property type="project" value="InterPro"/>
</dbReference>
<sequence>MDQDVVVSLATQAMSLALKLALPLLGVGLVVGVLISIVQAVTQIQEQTLSFIPKVLAMAVVLVVGGPWMLNQLLSYTAELWSSIPNMVG</sequence>
<evidence type="ECO:0000256" key="1">
    <source>
        <dbReference type="ARBA" id="ARBA00004651"/>
    </source>
</evidence>